<dbReference type="Pfam" id="PF02311">
    <property type="entry name" value="AraC_binding"/>
    <property type="match status" value="1"/>
</dbReference>
<dbReference type="KEGG" id="pcx:LPB68_17000"/>
<dbReference type="InterPro" id="IPR037923">
    <property type="entry name" value="HTH-like"/>
</dbReference>
<dbReference type="EMBL" id="LSFN01000041">
    <property type="protein sequence ID" value="OAB71255.1"/>
    <property type="molecule type" value="Genomic_DNA"/>
</dbReference>
<dbReference type="Proteomes" id="UP000077134">
    <property type="component" value="Unassembled WGS sequence"/>
</dbReference>
<dbReference type="SUPFAM" id="SSF46689">
    <property type="entry name" value="Homeodomain-like"/>
    <property type="match status" value="2"/>
</dbReference>
<dbReference type="SMART" id="SM00342">
    <property type="entry name" value="HTH_ARAC"/>
    <property type="match status" value="1"/>
</dbReference>
<evidence type="ECO:0000256" key="3">
    <source>
        <dbReference type="ARBA" id="ARBA00023163"/>
    </source>
</evidence>
<dbReference type="InterPro" id="IPR018062">
    <property type="entry name" value="HTH_AraC-typ_CS"/>
</dbReference>
<dbReference type="PANTHER" id="PTHR43280">
    <property type="entry name" value="ARAC-FAMILY TRANSCRIPTIONAL REGULATOR"/>
    <property type="match status" value="1"/>
</dbReference>
<name>A0A167ANU7_9BACL</name>
<keyword evidence="3" id="KW-0804">Transcription</keyword>
<dbReference type="InterPro" id="IPR020449">
    <property type="entry name" value="Tscrpt_reg_AraC-type_HTH"/>
</dbReference>
<dbReference type="InterPro" id="IPR003313">
    <property type="entry name" value="AraC-bd"/>
</dbReference>
<dbReference type="PANTHER" id="PTHR43280:SF30">
    <property type="entry name" value="MMSAB OPERON REGULATORY PROTEIN"/>
    <property type="match status" value="1"/>
</dbReference>
<dbReference type="Gene3D" id="2.60.120.280">
    <property type="entry name" value="Regulatory protein AraC"/>
    <property type="match status" value="1"/>
</dbReference>
<dbReference type="RefSeq" id="WP_068661168.1">
    <property type="nucleotide sequence ID" value="NZ_CP017770.1"/>
</dbReference>
<dbReference type="PRINTS" id="PR00032">
    <property type="entry name" value="HTHARAC"/>
</dbReference>
<dbReference type="InterPro" id="IPR018060">
    <property type="entry name" value="HTH_AraC"/>
</dbReference>
<dbReference type="GO" id="GO:0043565">
    <property type="term" value="F:sequence-specific DNA binding"/>
    <property type="evidence" value="ECO:0007669"/>
    <property type="project" value="InterPro"/>
</dbReference>
<feature type="domain" description="HTH araC/xylS-type" evidence="4">
    <location>
        <begin position="177"/>
        <end position="275"/>
    </location>
</feature>
<evidence type="ECO:0000313" key="6">
    <source>
        <dbReference type="Proteomes" id="UP000077134"/>
    </source>
</evidence>
<protein>
    <submittedName>
        <fullName evidence="5">AraC family transcriptional regulator</fullName>
    </submittedName>
</protein>
<keyword evidence="1" id="KW-0805">Transcription regulation</keyword>
<dbReference type="SUPFAM" id="SSF51215">
    <property type="entry name" value="Regulatory protein AraC"/>
    <property type="match status" value="1"/>
</dbReference>
<reference evidence="5 6" key="1">
    <citation type="submission" date="2016-02" db="EMBL/GenBank/DDBJ databases">
        <title>Paenibacillus sp. LPB0068, isolated from Crassostrea gigas.</title>
        <authorList>
            <person name="Shin S.-K."/>
            <person name="Yi H."/>
        </authorList>
    </citation>
    <scope>NUCLEOTIDE SEQUENCE [LARGE SCALE GENOMIC DNA]</scope>
    <source>
        <strain evidence="5 6">LPB0068</strain>
    </source>
</reference>
<dbReference type="CDD" id="cd06986">
    <property type="entry name" value="cupin_MmsR-like_N"/>
    <property type="match status" value="1"/>
</dbReference>
<dbReference type="PROSITE" id="PS00041">
    <property type="entry name" value="HTH_ARAC_FAMILY_1"/>
    <property type="match status" value="1"/>
</dbReference>
<dbReference type="Pfam" id="PF12833">
    <property type="entry name" value="HTH_18"/>
    <property type="match status" value="1"/>
</dbReference>
<organism evidence="5 6">
    <name type="scientific">Paenibacillus crassostreae</name>
    <dbReference type="NCBI Taxonomy" id="1763538"/>
    <lineage>
        <taxon>Bacteria</taxon>
        <taxon>Bacillati</taxon>
        <taxon>Bacillota</taxon>
        <taxon>Bacilli</taxon>
        <taxon>Bacillales</taxon>
        <taxon>Paenibacillaceae</taxon>
        <taxon>Paenibacillus</taxon>
    </lineage>
</organism>
<evidence type="ECO:0000256" key="1">
    <source>
        <dbReference type="ARBA" id="ARBA00023015"/>
    </source>
</evidence>
<dbReference type="InterPro" id="IPR009057">
    <property type="entry name" value="Homeodomain-like_sf"/>
</dbReference>
<dbReference type="Gene3D" id="1.10.10.60">
    <property type="entry name" value="Homeodomain-like"/>
    <property type="match status" value="2"/>
</dbReference>
<gene>
    <name evidence="5" type="ORF">PNBC_19870</name>
</gene>
<dbReference type="AlphaFoldDB" id="A0A167ANU7"/>
<keyword evidence="6" id="KW-1185">Reference proteome</keyword>
<comment type="caution">
    <text evidence="5">The sequence shown here is derived from an EMBL/GenBank/DDBJ whole genome shotgun (WGS) entry which is preliminary data.</text>
</comment>
<sequence>MAIFQYNPFRPRESSPLLHLLFWGKEDCVPGHAVGPGVRDVYKIHFIHKGQGIVRVADQTFKLVAGQGFLICPDVVYFYEADQEDPWTYSWIGFQGTEVPELLGRTFLAPNNPVFAMDSKIMPVMYDHLSSAATIASGALDLRLKAIFFEFLAAWVESNRINSLPVMISSRQEEYVHQMLDFLHNHYSEDISLEHHAENLGLDRKYLSVIFKKALDVPPRQYLLHFRMNKACEFLQTGKFTVGEVARSVGYQDPLLFSRMFKRVIGMSPKQYQRNNHKSDISP</sequence>
<evidence type="ECO:0000256" key="2">
    <source>
        <dbReference type="ARBA" id="ARBA00023125"/>
    </source>
</evidence>
<dbReference type="GO" id="GO:0003700">
    <property type="term" value="F:DNA-binding transcription factor activity"/>
    <property type="evidence" value="ECO:0007669"/>
    <property type="project" value="InterPro"/>
</dbReference>
<dbReference type="STRING" id="1763538.LPB68_17000"/>
<evidence type="ECO:0000313" key="5">
    <source>
        <dbReference type="EMBL" id="OAB71255.1"/>
    </source>
</evidence>
<keyword evidence="2" id="KW-0238">DNA-binding</keyword>
<dbReference type="OrthoDB" id="9813413at2"/>
<dbReference type="PROSITE" id="PS01124">
    <property type="entry name" value="HTH_ARAC_FAMILY_2"/>
    <property type="match status" value="1"/>
</dbReference>
<evidence type="ECO:0000259" key="4">
    <source>
        <dbReference type="PROSITE" id="PS01124"/>
    </source>
</evidence>
<proteinExistence type="predicted"/>
<accession>A0A167ANU7</accession>